<reference evidence="3" key="1">
    <citation type="submission" date="2011-08" db="EMBL/GenBank/DDBJ databases">
        <authorList>
            <person name="Rombauts S."/>
        </authorList>
    </citation>
    <scope>NUCLEOTIDE SEQUENCE</scope>
    <source>
        <strain evidence="3">London</strain>
    </source>
</reference>
<evidence type="ECO:0000256" key="1">
    <source>
        <dbReference type="SAM" id="Phobius"/>
    </source>
</evidence>
<accession>T1KEQ2</accession>
<keyword evidence="1" id="KW-0472">Membrane</keyword>
<keyword evidence="3" id="KW-1185">Reference proteome</keyword>
<dbReference type="AlphaFoldDB" id="T1KEQ2"/>
<dbReference type="SUPFAM" id="SSF50494">
    <property type="entry name" value="Trypsin-like serine proteases"/>
    <property type="match status" value="1"/>
</dbReference>
<dbReference type="HOGENOM" id="CLU_1002304_0_0_1"/>
<feature type="transmembrane region" description="Helical" evidence="1">
    <location>
        <begin position="37"/>
        <end position="57"/>
    </location>
</feature>
<keyword evidence="1" id="KW-0812">Transmembrane</keyword>
<organism evidence="2 3">
    <name type="scientific">Tetranychus urticae</name>
    <name type="common">Two-spotted spider mite</name>
    <dbReference type="NCBI Taxonomy" id="32264"/>
    <lineage>
        <taxon>Eukaryota</taxon>
        <taxon>Metazoa</taxon>
        <taxon>Ecdysozoa</taxon>
        <taxon>Arthropoda</taxon>
        <taxon>Chelicerata</taxon>
        <taxon>Arachnida</taxon>
        <taxon>Acari</taxon>
        <taxon>Acariformes</taxon>
        <taxon>Trombidiformes</taxon>
        <taxon>Prostigmata</taxon>
        <taxon>Eleutherengona</taxon>
        <taxon>Raphignathae</taxon>
        <taxon>Tetranychoidea</taxon>
        <taxon>Tetranychidae</taxon>
        <taxon>Tetranychus</taxon>
    </lineage>
</organism>
<protein>
    <submittedName>
        <fullName evidence="2">Uncharacterized protein</fullName>
    </submittedName>
</protein>
<evidence type="ECO:0000313" key="3">
    <source>
        <dbReference type="Proteomes" id="UP000015104"/>
    </source>
</evidence>
<reference evidence="2" key="2">
    <citation type="submission" date="2015-06" db="UniProtKB">
        <authorList>
            <consortium name="EnsemblMetazoa"/>
        </authorList>
    </citation>
    <scope>IDENTIFICATION</scope>
</reference>
<feature type="transmembrane region" description="Helical" evidence="1">
    <location>
        <begin position="6"/>
        <end position="25"/>
    </location>
</feature>
<dbReference type="EMBL" id="CAEY01000028">
    <property type="status" value="NOT_ANNOTATED_CDS"/>
    <property type="molecule type" value="Genomic_DNA"/>
</dbReference>
<proteinExistence type="predicted"/>
<sequence>MLINQTPLVFSILLPSIFPVLTIVYTEIKPGQYPYLMFFDASIVLSGVNVTGVGVLVSDRTIVTDAITGMAVKAKPTFAYSGYSGKSNNTNLSLRYSIQDVVGSDNNPAYDLERRPYVLNNSFTVVILKDAVKFEDGLHPIIIPYYTSADETELVHIGLSMATGNLYHTKIQMKKWGVCIRNYESVNHLAPPRYFFPPSGRTMVCTSVMPTVEKSMPPDSIVQGPFIIKGLTPKDDRLVGIHSFFYYLRNQTRIAVGPDLVLLREDIIFISKGTLSFT</sequence>
<gene>
    <name evidence="2" type="primary">107363733</name>
</gene>
<dbReference type="InterPro" id="IPR043504">
    <property type="entry name" value="Peptidase_S1_PA_chymotrypsin"/>
</dbReference>
<dbReference type="EnsemblMetazoa" id="tetur10g00340.1">
    <property type="protein sequence ID" value="tetur10g00340.1"/>
    <property type="gene ID" value="tetur10g00340"/>
</dbReference>
<keyword evidence="1" id="KW-1133">Transmembrane helix</keyword>
<dbReference type="Proteomes" id="UP000015104">
    <property type="component" value="Unassembled WGS sequence"/>
</dbReference>
<dbReference type="KEGG" id="tut:107363733"/>
<evidence type="ECO:0000313" key="2">
    <source>
        <dbReference type="EnsemblMetazoa" id="tetur10g00340.1"/>
    </source>
</evidence>
<dbReference type="Gene3D" id="2.40.10.10">
    <property type="entry name" value="Trypsin-like serine proteases"/>
    <property type="match status" value="1"/>
</dbReference>
<dbReference type="InterPro" id="IPR009003">
    <property type="entry name" value="Peptidase_S1_PA"/>
</dbReference>
<name>T1KEQ2_TETUR</name>